<evidence type="ECO:0000259" key="2">
    <source>
        <dbReference type="PROSITE" id="PS51507"/>
    </source>
</evidence>
<protein>
    <recommendedName>
        <fullName evidence="2">IRF tryptophan pentad repeat domain-containing protein</fullName>
    </recommendedName>
</protein>
<dbReference type="AlphaFoldDB" id="A0AAV2BQ89"/>
<proteinExistence type="predicted"/>
<reference evidence="3 4" key="1">
    <citation type="submission" date="2024-04" db="EMBL/GenBank/DDBJ databases">
        <authorList>
            <person name="Rising A."/>
            <person name="Reimegard J."/>
            <person name="Sonavane S."/>
            <person name="Akerstrom W."/>
            <person name="Nylinder S."/>
            <person name="Hedman E."/>
            <person name="Kallberg Y."/>
        </authorList>
    </citation>
    <scope>NUCLEOTIDE SEQUENCE [LARGE SCALE GENOMIC DNA]</scope>
</reference>
<evidence type="ECO:0000313" key="4">
    <source>
        <dbReference type="Proteomes" id="UP001497382"/>
    </source>
</evidence>
<dbReference type="SUPFAM" id="SSF46785">
    <property type="entry name" value="Winged helix' DNA-binding domain"/>
    <property type="match status" value="1"/>
</dbReference>
<evidence type="ECO:0000313" key="3">
    <source>
        <dbReference type="EMBL" id="CAL1297870.1"/>
    </source>
</evidence>
<keyword evidence="4" id="KW-1185">Reference proteome</keyword>
<dbReference type="Gene3D" id="1.10.10.10">
    <property type="entry name" value="Winged helix-like DNA-binding domain superfamily/Winged helix DNA-binding domain"/>
    <property type="match status" value="1"/>
</dbReference>
<comment type="caution">
    <text evidence="3">The sequence shown here is derived from an EMBL/GenBank/DDBJ whole genome shotgun (WGS) entry which is preliminary data.</text>
</comment>
<accession>A0AAV2BQ89</accession>
<feature type="domain" description="IRF tryptophan pentad repeat" evidence="2">
    <location>
        <begin position="5"/>
        <end position="120"/>
    </location>
</feature>
<organism evidence="3 4">
    <name type="scientific">Larinioides sclopetarius</name>
    <dbReference type="NCBI Taxonomy" id="280406"/>
    <lineage>
        <taxon>Eukaryota</taxon>
        <taxon>Metazoa</taxon>
        <taxon>Ecdysozoa</taxon>
        <taxon>Arthropoda</taxon>
        <taxon>Chelicerata</taxon>
        <taxon>Arachnida</taxon>
        <taxon>Araneae</taxon>
        <taxon>Araneomorphae</taxon>
        <taxon>Entelegynae</taxon>
        <taxon>Araneoidea</taxon>
        <taxon>Araneidae</taxon>
        <taxon>Larinioides</taxon>
    </lineage>
</organism>
<dbReference type="Proteomes" id="UP001497382">
    <property type="component" value="Unassembled WGS sequence"/>
</dbReference>
<sequence length="156" mass="18672">MARRRPQLVDFLQRGLNENKYQNLKFENVSDLVFSIVLPHGGKMRSEEYEDILKDWYRLRNMEYRFGARDYTRGKQRLLASLRKSDYVKIISEHGSKITCKILNEEESREKRRLRRELRDRQAQSTDEAIPSDEPSNDLNEQVDLVHELLFPEENN</sequence>
<gene>
    <name evidence="3" type="ORF">LARSCL_LOCUS20557</name>
</gene>
<dbReference type="EMBL" id="CAXIEN010000444">
    <property type="protein sequence ID" value="CAL1297870.1"/>
    <property type="molecule type" value="Genomic_DNA"/>
</dbReference>
<dbReference type="InterPro" id="IPR036388">
    <property type="entry name" value="WH-like_DNA-bd_sf"/>
</dbReference>
<dbReference type="PROSITE" id="PS51507">
    <property type="entry name" value="IRF_2"/>
    <property type="match status" value="1"/>
</dbReference>
<dbReference type="InterPro" id="IPR001346">
    <property type="entry name" value="Interferon_reg_fact_DNA-bd_dom"/>
</dbReference>
<name>A0AAV2BQ89_9ARAC</name>
<dbReference type="GO" id="GO:0000976">
    <property type="term" value="F:transcription cis-regulatory region binding"/>
    <property type="evidence" value="ECO:0007669"/>
    <property type="project" value="InterPro"/>
</dbReference>
<dbReference type="InterPro" id="IPR036390">
    <property type="entry name" value="WH_DNA-bd_sf"/>
</dbReference>
<feature type="region of interest" description="Disordered" evidence="1">
    <location>
        <begin position="115"/>
        <end position="141"/>
    </location>
</feature>
<evidence type="ECO:0000256" key="1">
    <source>
        <dbReference type="SAM" id="MobiDB-lite"/>
    </source>
</evidence>